<protein>
    <submittedName>
        <fullName evidence="1">Uncharacterized protein</fullName>
    </submittedName>
</protein>
<dbReference type="SUPFAM" id="SSF52058">
    <property type="entry name" value="L domain-like"/>
    <property type="match status" value="1"/>
</dbReference>
<gene>
    <name evidence="1" type="ORF">SLEP1_g57753</name>
</gene>
<dbReference type="EMBL" id="BPVZ01000432">
    <property type="protein sequence ID" value="GKV51075.1"/>
    <property type="molecule type" value="Genomic_DNA"/>
</dbReference>
<proteinExistence type="predicted"/>
<dbReference type="PANTHER" id="PTHR48065">
    <property type="entry name" value="OS10G0469600 PROTEIN"/>
    <property type="match status" value="1"/>
</dbReference>
<sequence>MPSLQVLVSVDNLTGLEIVYLSHNHLNGEIPMSLASLPLLNDIDLSNNSLSGPMPQTKQLWSFPVSRFENNSGLCGHQLQACVDTSYKLL</sequence>
<keyword evidence="2" id="KW-1185">Reference proteome</keyword>
<reference evidence="1 2" key="1">
    <citation type="journal article" date="2021" name="Commun. Biol.">
        <title>The genome of Shorea leprosula (Dipterocarpaceae) highlights the ecological relevance of drought in aseasonal tropical rainforests.</title>
        <authorList>
            <person name="Ng K.K.S."/>
            <person name="Kobayashi M.J."/>
            <person name="Fawcett J.A."/>
            <person name="Hatakeyama M."/>
            <person name="Paape T."/>
            <person name="Ng C.H."/>
            <person name="Ang C.C."/>
            <person name="Tnah L.H."/>
            <person name="Lee C.T."/>
            <person name="Nishiyama T."/>
            <person name="Sese J."/>
            <person name="O'Brien M.J."/>
            <person name="Copetti D."/>
            <person name="Mohd Noor M.I."/>
            <person name="Ong R.C."/>
            <person name="Putra M."/>
            <person name="Sireger I.Z."/>
            <person name="Indrioko S."/>
            <person name="Kosugi Y."/>
            <person name="Izuno A."/>
            <person name="Isagi Y."/>
            <person name="Lee S.L."/>
            <person name="Shimizu K.K."/>
        </authorList>
    </citation>
    <scope>NUCLEOTIDE SEQUENCE [LARGE SCALE GENOMIC DNA]</scope>
    <source>
        <strain evidence="1">214</strain>
    </source>
</reference>
<dbReference type="InterPro" id="IPR032675">
    <property type="entry name" value="LRR_dom_sf"/>
</dbReference>
<dbReference type="Gene3D" id="3.80.10.10">
    <property type="entry name" value="Ribonuclease Inhibitor"/>
    <property type="match status" value="1"/>
</dbReference>
<accession>A0AAV5MNE9</accession>
<organism evidence="1 2">
    <name type="scientific">Rubroshorea leprosula</name>
    <dbReference type="NCBI Taxonomy" id="152421"/>
    <lineage>
        <taxon>Eukaryota</taxon>
        <taxon>Viridiplantae</taxon>
        <taxon>Streptophyta</taxon>
        <taxon>Embryophyta</taxon>
        <taxon>Tracheophyta</taxon>
        <taxon>Spermatophyta</taxon>
        <taxon>Magnoliopsida</taxon>
        <taxon>eudicotyledons</taxon>
        <taxon>Gunneridae</taxon>
        <taxon>Pentapetalae</taxon>
        <taxon>rosids</taxon>
        <taxon>malvids</taxon>
        <taxon>Malvales</taxon>
        <taxon>Dipterocarpaceae</taxon>
        <taxon>Rubroshorea</taxon>
    </lineage>
</organism>
<comment type="caution">
    <text evidence="1">The sequence shown here is derived from an EMBL/GenBank/DDBJ whole genome shotgun (WGS) entry which is preliminary data.</text>
</comment>
<dbReference type="AlphaFoldDB" id="A0AAV5MNE9"/>
<dbReference type="InterPro" id="IPR001611">
    <property type="entry name" value="Leu-rich_rpt"/>
</dbReference>
<dbReference type="Proteomes" id="UP001054252">
    <property type="component" value="Unassembled WGS sequence"/>
</dbReference>
<evidence type="ECO:0000313" key="1">
    <source>
        <dbReference type="EMBL" id="GKV51075.1"/>
    </source>
</evidence>
<evidence type="ECO:0000313" key="2">
    <source>
        <dbReference type="Proteomes" id="UP001054252"/>
    </source>
</evidence>
<dbReference type="Pfam" id="PF00560">
    <property type="entry name" value="LRR_1"/>
    <property type="match status" value="2"/>
</dbReference>
<dbReference type="PANTHER" id="PTHR48065:SF11">
    <property type="entry name" value="OS11G0213300 PROTEIN"/>
    <property type="match status" value="1"/>
</dbReference>
<name>A0AAV5MNE9_9ROSI</name>